<evidence type="ECO:0000256" key="5">
    <source>
        <dbReference type="ARBA" id="ARBA00022989"/>
    </source>
</evidence>
<dbReference type="Gene3D" id="2.40.128.260">
    <property type="entry name" value="Type IV secretion system, VirB10/TraB/TrbI"/>
    <property type="match status" value="2"/>
</dbReference>
<dbReference type="EMBL" id="JAJPPU010000005">
    <property type="protein sequence ID" value="MCD8474176.1"/>
    <property type="molecule type" value="Genomic_DNA"/>
</dbReference>
<reference evidence="10" key="1">
    <citation type="submission" date="2021-11" db="EMBL/GenBank/DDBJ databases">
        <title>Genome sequence of Xylella taiwanensis PLS432.</title>
        <authorList>
            <person name="Weng L.-W."/>
            <person name="Su C.-C."/>
            <person name="Tsai C.-W."/>
            <person name="Kuo C.-H."/>
        </authorList>
    </citation>
    <scope>NUCLEOTIDE SEQUENCE</scope>
    <source>
        <strain evidence="10">PLS432</strain>
        <plasmid evidence="10">pPLS432</plasmid>
    </source>
</reference>
<evidence type="ECO:0000256" key="4">
    <source>
        <dbReference type="ARBA" id="ARBA00022692"/>
    </source>
</evidence>
<evidence type="ECO:0000256" key="2">
    <source>
        <dbReference type="ARBA" id="ARBA00010265"/>
    </source>
</evidence>
<feature type="transmembrane region" description="Helical" evidence="9">
    <location>
        <begin position="39"/>
        <end position="59"/>
    </location>
</feature>
<proteinExistence type="inferred from homology"/>
<protein>
    <submittedName>
        <fullName evidence="10">Type IV secretion system protein VirB10</fullName>
    </submittedName>
</protein>
<evidence type="ECO:0000256" key="9">
    <source>
        <dbReference type="SAM" id="Phobius"/>
    </source>
</evidence>
<evidence type="ECO:0000256" key="3">
    <source>
        <dbReference type="ARBA" id="ARBA00022475"/>
    </source>
</evidence>
<keyword evidence="11" id="KW-1185">Reference proteome</keyword>
<dbReference type="NCBIfam" id="NF038091">
    <property type="entry name" value="T4SS_VirB10"/>
    <property type="match status" value="1"/>
</dbReference>
<feature type="coiled-coil region" evidence="7">
    <location>
        <begin position="91"/>
        <end position="125"/>
    </location>
</feature>
<dbReference type="InterPro" id="IPR047695">
    <property type="entry name" value="T4SS_VirB10/PtlG"/>
</dbReference>
<sequence>MSKTIDVSNSGALPTLDAKTHVLGAPTSYTKSKTNVGKFFILGLVLLAFLFVVAGLLFYQKYKSAHASVETVNKSEPVKPEFAANNAAFDSDSIEKKKEEIKKKQEQEQAQIKAIEEAQAQAKAQAEAQAAADAAKRAQGVSGQAPQGNQPPPSLTPMERKMAGGVLLENTGAKPKDDAKDKDDAPLSEKEQQQREVQARMAAMGLNQGGGQGFTPVDQSVSADGLAARLQPTVLQARSAGKLPNLNYLLKRGTSIPCALKTGIDTTLPGFVMCNVLNNVYSANGKVLLIERGATVFGEQQSQLKQGQERTFVVWTRIDNPNGVFANIDSPATDQMGYSGIPGYVDTHFWQRFGGAIMLSLIKDFSQAYSQRVANRSNTGNSGATVTVTQPYANTTQATQDMAAEALRNSINIPPTLVVLPATTVNVMVARDVSFENVFNLVE</sequence>
<name>A0ABS8TVL9_9GAMM</name>
<keyword evidence="7" id="KW-0175">Coiled coil</keyword>
<keyword evidence="3" id="KW-1003">Cell membrane</keyword>
<comment type="similarity">
    <text evidence="2">Belongs to the TrbI/VirB10 family.</text>
</comment>
<geneLocation type="plasmid" evidence="10">
    <name>pPLS432</name>
</geneLocation>
<feature type="region of interest" description="Disordered" evidence="8">
    <location>
        <begin position="126"/>
        <end position="195"/>
    </location>
</feature>
<evidence type="ECO:0000256" key="6">
    <source>
        <dbReference type="ARBA" id="ARBA00023136"/>
    </source>
</evidence>
<dbReference type="Pfam" id="PF03743">
    <property type="entry name" value="TrbI"/>
    <property type="match status" value="1"/>
</dbReference>
<dbReference type="RefSeq" id="WP_230428336.1">
    <property type="nucleotide sequence ID" value="NZ_CP087679.1"/>
</dbReference>
<evidence type="ECO:0000256" key="7">
    <source>
        <dbReference type="SAM" id="Coils"/>
    </source>
</evidence>
<evidence type="ECO:0000313" key="10">
    <source>
        <dbReference type="EMBL" id="MCD8474176.1"/>
    </source>
</evidence>
<keyword evidence="4 9" id="KW-0812">Transmembrane</keyword>
<feature type="compositionally biased region" description="Basic and acidic residues" evidence="8">
    <location>
        <begin position="174"/>
        <end position="195"/>
    </location>
</feature>
<evidence type="ECO:0000313" key="11">
    <source>
        <dbReference type="Proteomes" id="UP001430701"/>
    </source>
</evidence>
<gene>
    <name evidence="10" type="primary">virB10</name>
    <name evidence="10" type="ORF">LPH55_12080</name>
</gene>
<organism evidence="10 11">
    <name type="scientific">Xylella taiwanensis</name>
    <dbReference type="NCBI Taxonomy" id="1444770"/>
    <lineage>
        <taxon>Bacteria</taxon>
        <taxon>Pseudomonadati</taxon>
        <taxon>Pseudomonadota</taxon>
        <taxon>Gammaproteobacteria</taxon>
        <taxon>Lysobacterales</taxon>
        <taxon>Lysobacteraceae</taxon>
        <taxon>Xylella</taxon>
    </lineage>
</organism>
<comment type="subcellular location">
    <subcellularLocation>
        <location evidence="1">Cell membrane</location>
        <topology evidence="1">Single-pass membrane protein</topology>
    </subcellularLocation>
</comment>
<evidence type="ECO:0000256" key="8">
    <source>
        <dbReference type="SAM" id="MobiDB-lite"/>
    </source>
</evidence>
<comment type="caution">
    <text evidence="10">The sequence shown here is derived from an EMBL/GenBank/DDBJ whole genome shotgun (WGS) entry which is preliminary data.</text>
</comment>
<dbReference type="InterPro" id="IPR005498">
    <property type="entry name" value="T4SS_VirB10/TraB/TrbI"/>
</dbReference>
<dbReference type="Proteomes" id="UP001430701">
    <property type="component" value="Unassembled WGS sequence"/>
</dbReference>
<keyword evidence="5 9" id="KW-1133">Transmembrane helix</keyword>
<evidence type="ECO:0000256" key="1">
    <source>
        <dbReference type="ARBA" id="ARBA00004162"/>
    </source>
</evidence>
<feature type="compositionally biased region" description="Low complexity" evidence="8">
    <location>
        <begin position="126"/>
        <end position="139"/>
    </location>
</feature>
<accession>A0ABS8TVL9</accession>
<keyword evidence="6 9" id="KW-0472">Membrane</keyword>
<dbReference type="InterPro" id="IPR042217">
    <property type="entry name" value="T4SS_VirB10/TrbI"/>
</dbReference>
<dbReference type="CDD" id="cd16429">
    <property type="entry name" value="VirB10"/>
    <property type="match status" value="1"/>
</dbReference>
<keyword evidence="10" id="KW-0614">Plasmid</keyword>